<dbReference type="PRINTS" id="PR00364">
    <property type="entry name" value="DISEASERSIST"/>
</dbReference>
<dbReference type="InterPro" id="IPR010982">
    <property type="entry name" value="Lambda_DNA-bd_dom_sf"/>
</dbReference>
<dbReference type="GO" id="GO:0003677">
    <property type="term" value="F:DNA binding"/>
    <property type="evidence" value="ECO:0007669"/>
    <property type="project" value="InterPro"/>
</dbReference>
<dbReference type="InterPro" id="IPR049945">
    <property type="entry name" value="AAA_22"/>
</dbReference>
<protein>
    <submittedName>
        <fullName evidence="3">XRE family transcriptional regulator</fullName>
    </submittedName>
</protein>
<evidence type="ECO:0000256" key="1">
    <source>
        <dbReference type="SAM" id="MobiDB-lite"/>
    </source>
</evidence>
<dbReference type="Proteomes" id="UP000253094">
    <property type="component" value="Unassembled WGS sequence"/>
</dbReference>
<dbReference type="PANTHER" id="PTHR47691:SF3">
    <property type="entry name" value="HTH-TYPE TRANSCRIPTIONAL REGULATOR RV0890C-RELATED"/>
    <property type="match status" value="1"/>
</dbReference>
<dbReference type="SMART" id="SM00530">
    <property type="entry name" value="HTH_XRE"/>
    <property type="match status" value="1"/>
</dbReference>
<dbReference type="InterPro" id="IPR019734">
    <property type="entry name" value="TPR_rpt"/>
</dbReference>
<dbReference type="Pfam" id="PF13560">
    <property type="entry name" value="HTH_31"/>
    <property type="match status" value="1"/>
</dbReference>
<dbReference type="InterPro" id="IPR027417">
    <property type="entry name" value="P-loop_NTPase"/>
</dbReference>
<proteinExistence type="predicted"/>
<dbReference type="Gene3D" id="1.10.260.40">
    <property type="entry name" value="lambda repressor-like DNA-binding domains"/>
    <property type="match status" value="1"/>
</dbReference>
<name>A0A367FE82_9ACTN</name>
<dbReference type="SUPFAM" id="SSF52540">
    <property type="entry name" value="P-loop containing nucleoside triphosphate hydrolases"/>
    <property type="match status" value="1"/>
</dbReference>
<dbReference type="SUPFAM" id="SSF48452">
    <property type="entry name" value="TPR-like"/>
    <property type="match status" value="1"/>
</dbReference>
<dbReference type="Pfam" id="PF13401">
    <property type="entry name" value="AAA_22"/>
    <property type="match status" value="1"/>
</dbReference>
<evidence type="ECO:0000313" key="4">
    <source>
        <dbReference type="Proteomes" id="UP000253094"/>
    </source>
</evidence>
<reference evidence="3 4" key="1">
    <citation type="submission" date="2018-06" db="EMBL/GenBank/DDBJ databases">
        <title>Sphaerisporangium craniellae sp. nov., isolated from a marine sponge in the South China Sea.</title>
        <authorList>
            <person name="Li L."/>
        </authorList>
    </citation>
    <scope>NUCLEOTIDE SEQUENCE [LARGE SCALE GENOMIC DNA]</scope>
    <source>
        <strain evidence="3 4">CCTCC AA 208026</strain>
    </source>
</reference>
<sequence length="780" mass="84121">MSPTRPWSPPSSPGPPPRTVPERPVSTTAPGFGELLRRHRHAARMTLEQLAEASGVSARTLSDMERGRSKGPQHRTVTALAEALDLGEADRTQLIDQARDGRLRDHWTRPTGLCELPRSVDDFTGRAAELAWTNDFLHAGHTPGAAGVALITGSAGLGKTTLAVRAAHALRPHFPDGVFFTDLFGMSPQPLAVDDALTQLLRALGTTDRQMPHDTSARASLYRSLLRERRVLVVLDNAASEEQIRPLLPGDGLSRTLATSRRLLPGLEGVHRLGLGPLPEAEAAELLAAIMGARGSADHGAAITELAHLCGGLPLALRIVGNRLVSRPGWQASDLVTRLADEQRRLDQLRAGDLKIANAFAMSYEQLADLARRVFRRLALVPGRDFDAALAAVAGGTSIEDAWDALDELVDLGLLHDSTSGRYRFHDLVRLFARDRLQAEDAASERAEITGRMTSWLLRVATIAGRWFEPAYGLPDRAGTDLSSPEEAERWLRVNVDNWMGALRHAASSSRHAEVLDCAESMHWFSARWIHGPHLKEVFTLGAAAAAALGDPAQQATQLNYLAWVHLVPPPDPETAQLHAAQALDLATRGGATAQVAWAHNNAGAALRRLGRHGEAAESFARSAGIFKSAGDIDGYSQALSGLGDCLYDQGRLEEALEEYLGLCALLDDDRSGMTPSIADIGRTHARFRLGMCLRSLGRRAEAITELTGAVDLMEKLQLSNYLQALALENLAAALAEEGRTEESRQAYARAAEVFEAIGDAEAGGRCRERETAADKGGLS</sequence>
<evidence type="ECO:0000259" key="2">
    <source>
        <dbReference type="PROSITE" id="PS50943"/>
    </source>
</evidence>
<accession>A0A367FE82</accession>
<dbReference type="SMART" id="SM00028">
    <property type="entry name" value="TPR"/>
    <property type="match status" value="4"/>
</dbReference>
<gene>
    <name evidence="3" type="ORF">DQ384_23355</name>
</gene>
<dbReference type="PROSITE" id="PS50943">
    <property type="entry name" value="HTH_CROC1"/>
    <property type="match status" value="1"/>
</dbReference>
<dbReference type="PANTHER" id="PTHR47691">
    <property type="entry name" value="REGULATOR-RELATED"/>
    <property type="match status" value="1"/>
</dbReference>
<dbReference type="InterPro" id="IPR001387">
    <property type="entry name" value="Cro/C1-type_HTH"/>
</dbReference>
<feature type="region of interest" description="Disordered" evidence="1">
    <location>
        <begin position="1"/>
        <end position="30"/>
    </location>
</feature>
<dbReference type="Gene3D" id="1.25.40.10">
    <property type="entry name" value="Tetratricopeptide repeat domain"/>
    <property type="match status" value="2"/>
</dbReference>
<dbReference type="Pfam" id="PF13424">
    <property type="entry name" value="TPR_12"/>
    <property type="match status" value="1"/>
</dbReference>
<evidence type="ECO:0000313" key="3">
    <source>
        <dbReference type="EMBL" id="RCG28678.1"/>
    </source>
</evidence>
<keyword evidence="4" id="KW-1185">Reference proteome</keyword>
<dbReference type="InterPro" id="IPR011990">
    <property type="entry name" value="TPR-like_helical_dom_sf"/>
</dbReference>
<dbReference type="OrthoDB" id="5521887at2"/>
<comment type="caution">
    <text evidence="3">The sequence shown here is derived from an EMBL/GenBank/DDBJ whole genome shotgun (WGS) entry which is preliminary data.</text>
</comment>
<feature type="domain" description="HTH cro/C1-type" evidence="2">
    <location>
        <begin position="36"/>
        <end position="91"/>
    </location>
</feature>
<feature type="region of interest" description="Disordered" evidence="1">
    <location>
        <begin position="56"/>
        <end position="75"/>
    </location>
</feature>
<dbReference type="EMBL" id="QOIL01000013">
    <property type="protein sequence ID" value="RCG28678.1"/>
    <property type="molecule type" value="Genomic_DNA"/>
</dbReference>
<dbReference type="Gene3D" id="3.40.50.300">
    <property type="entry name" value="P-loop containing nucleotide triphosphate hydrolases"/>
    <property type="match status" value="1"/>
</dbReference>
<dbReference type="SUPFAM" id="SSF47413">
    <property type="entry name" value="lambda repressor-like DNA-binding domains"/>
    <property type="match status" value="1"/>
</dbReference>
<dbReference type="CDD" id="cd00093">
    <property type="entry name" value="HTH_XRE"/>
    <property type="match status" value="1"/>
</dbReference>
<organism evidence="3 4">
    <name type="scientific">Sphaerisporangium album</name>
    <dbReference type="NCBI Taxonomy" id="509200"/>
    <lineage>
        <taxon>Bacteria</taxon>
        <taxon>Bacillati</taxon>
        <taxon>Actinomycetota</taxon>
        <taxon>Actinomycetes</taxon>
        <taxon>Streptosporangiales</taxon>
        <taxon>Streptosporangiaceae</taxon>
        <taxon>Sphaerisporangium</taxon>
    </lineage>
</organism>
<dbReference type="GO" id="GO:0043531">
    <property type="term" value="F:ADP binding"/>
    <property type="evidence" value="ECO:0007669"/>
    <property type="project" value="InterPro"/>
</dbReference>
<feature type="compositionally biased region" description="Pro residues" evidence="1">
    <location>
        <begin position="1"/>
        <end position="19"/>
    </location>
</feature>
<dbReference type="AlphaFoldDB" id="A0A367FE82"/>